<feature type="non-terminal residue" evidence="1">
    <location>
        <position position="1"/>
    </location>
</feature>
<dbReference type="AlphaFoldDB" id="A0AA38LIG5"/>
<accession>A0AA38LIG5</accession>
<protein>
    <submittedName>
        <fullName evidence="1">Uncharacterized protein</fullName>
    </submittedName>
</protein>
<organism evidence="1 2">
    <name type="scientific">Taxus chinensis</name>
    <name type="common">Chinese yew</name>
    <name type="synonym">Taxus wallichiana var. chinensis</name>
    <dbReference type="NCBI Taxonomy" id="29808"/>
    <lineage>
        <taxon>Eukaryota</taxon>
        <taxon>Viridiplantae</taxon>
        <taxon>Streptophyta</taxon>
        <taxon>Embryophyta</taxon>
        <taxon>Tracheophyta</taxon>
        <taxon>Spermatophyta</taxon>
        <taxon>Pinopsida</taxon>
        <taxon>Pinidae</taxon>
        <taxon>Conifers II</taxon>
        <taxon>Cupressales</taxon>
        <taxon>Taxaceae</taxon>
        <taxon>Taxus</taxon>
    </lineage>
</organism>
<comment type="caution">
    <text evidence="1">The sequence shown here is derived from an EMBL/GenBank/DDBJ whole genome shotgun (WGS) entry which is preliminary data.</text>
</comment>
<name>A0AA38LIG5_TAXCH</name>
<dbReference type="EMBL" id="JAHRHJ020000003">
    <property type="protein sequence ID" value="KAH9322267.1"/>
    <property type="molecule type" value="Genomic_DNA"/>
</dbReference>
<proteinExistence type="predicted"/>
<sequence>IEKTGPDVDTNTSEKNQTVKVYVTMPECKQYKDQSIVIPPKLANIKQKTLLDSYKRLVSIINQQGGQQRGQLYLKSPIPITISTEKDFYSGHQFLDPNKKGPLNSFMESYEKSLNYTQLPFAESGNHELLLHLEAGCSLVGQLDIHPQGSETVKCRLDVLLNYAKGNCCKSSEMNTNTVWNWHLYSDFMMSWNFRSKGTQIDEESLYGISNVGLMSLFSASMAWELLGAVRLVSISSLPIAIHSDGIFDHTVQKALTCFLLYVAFGEKEDNLLTFLAITHSGEPDMNLTLPFKWYTQLPSLLSTELEALDNPLMMNFQQLELPYNAFKKVYNFKQSHNDLAHEYIKQWKSMENKADCNLDNQNLFQIFPKSLNPIYAIKMSFDSLLCADFDIDTIITEHYEKYQSIFQSHQHQQRQNSKLIHNLEKALMSNFVGAMEAYYKQDEDLYEYNGFGIAKMFQEHPPFLLDLLATLALPPNNCSTLIPPTTITKDMYGKQYVDFEIDVEYNSTLPTFNNDEAILKLLHAQEDQLPHEHHKLGLLVRSIQFPTGISQPPIITGLLLSLGFCSRLALTTIETSGNMRPLSQKSRLSSPAPLPSVLIVSGSLVSIFHVYLSPVVTVLVMLEFAIAKDQRIALYMKRLVRYRETMFQ</sequence>
<evidence type="ECO:0000313" key="2">
    <source>
        <dbReference type="Proteomes" id="UP000824469"/>
    </source>
</evidence>
<keyword evidence="2" id="KW-1185">Reference proteome</keyword>
<evidence type="ECO:0000313" key="1">
    <source>
        <dbReference type="EMBL" id="KAH9322267.1"/>
    </source>
</evidence>
<dbReference type="Proteomes" id="UP000824469">
    <property type="component" value="Unassembled WGS sequence"/>
</dbReference>
<feature type="non-terminal residue" evidence="1">
    <location>
        <position position="649"/>
    </location>
</feature>
<gene>
    <name evidence="1" type="ORF">KI387_016906</name>
</gene>
<reference evidence="1 2" key="1">
    <citation type="journal article" date="2021" name="Nat. Plants">
        <title>The Taxus genome provides insights into paclitaxel biosynthesis.</title>
        <authorList>
            <person name="Xiong X."/>
            <person name="Gou J."/>
            <person name="Liao Q."/>
            <person name="Li Y."/>
            <person name="Zhou Q."/>
            <person name="Bi G."/>
            <person name="Li C."/>
            <person name="Du R."/>
            <person name="Wang X."/>
            <person name="Sun T."/>
            <person name="Guo L."/>
            <person name="Liang H."/>
            <person name="Lu P."/>
            <person name="Wu Y."/>
            <person name="Zhang Z."/>
            <person name="Ro D.K."/>
            <person name="Shang Y."/>
            <person name="Huang S."/>
            <person name="Yan J."/>
        </authorList>
    </citation>
    <scope>NUCLEOTIDE SEQUENCE [LARGE SCALE GENOMIC DNA]</scope>
    <source>
        <strain evidence="1">Ta-2019</strain>
    </source>
</reference>